<reference evidence="8 9" key="1">
    <citation type="submission" date="2021-01" db="EMBL/GenBank/DDBJ databases">
        <title>Complete genome sequence of Erwinia rhapontici MAFF 311153.</title>
        <authorList>
            <person name="Morohoshi T."/>
            <person name="Someya N."/>
        </authorList>
    </citation>
    <scope>NUCLEOTIDE SEQUENCE [LARGE SCALE GENOMIC DNA]</scope>
    <source>
        <strain evidence="8 9">MAFF 311153</strain>
    </source>
</reference>
<evidence type="ECO:0000256" key="6">
    <source>
        <dbReference type="SAM" id="Phobius"/>
    </source>
</evidence>
<feature type="transmembrane region" description="Helical" evidence="6">
    <location>
        <begin position="166"/>
        <end position="188"/>
    </location>
</feature>
<dbReference type="PRINTS" id="PR01036">
    <property type="entry name" value="TCRTETB"/>
</dbReference>
<dbReference type="CDD" id="cd17321">
    <property type="entry name" value="MFS_MMR_MDR_like"/>
    <property type="match status" value="1"/>
</dbReference>
<dbReference type="RefSeq" id="WP_212814155.1">
    <property type="nucleotide sequence ID" value="NZ_AP024329.1"/>
</dbReference>
<feature type="domain" description="Major facilitator superfamily (MFS) profile" evidence="7">
    <location>
        <begin position="12"/>
        <end position="405"/>
    </location>
</feature>
<feature type="transmembrane region" description="Helical" evidence="6">
    <location>
        <begin position="81"/>
        <end position="101"/>
    </location>
</feature>
<evidence type="ECO:0000313" key="8">
    <source>
        <dbReference type="EMBL" id="BCQ34535.1"/>
    </source>
</evidence>
<gene>
    <name evidence="8" type="ORF">ERHA53_18780</name>
</gene>
<comment type="subcellular location">
    <subcellularLocation>
        <location evidence="1">Membrane</location>
        <topology evidence="1">Multi-pass membrane protein</topology>
    </subcellularLocation>
</comment>
<feature type="transmembrane region" description="Helical" evidence="6">
    <location>
        <begin position="50"/>
        <end position="69"/>
    </location>
</feature>
<accession>A0ABN6DLW1</accession>
<evidence type="ECO:0000256" key="4">
    <source>
        <dbReference type="ARBA" id="ARBA00022989"/>
    </source>
</evidence>
<dbReference type="SUPFAM" id="SSF103473">
    <property type="entry name" value="MFS general substrate transporter"/>
    <property type="match status" value="1"/>
</dbReference>
<keyword evidence="9" id="KW-1185">Reference proteome</keyword>
<keyword evidence="4 6" id="KW-1133">Transmembrane helix</keyword>
<dbReference type="PROSITE" id="PS50850">
    <property type="entry name" value="MFS"/>
    <property type="match status" value="1"/>
</dbReference>
<dbReference type="InterPro" id="IPR011701">
    <property type="entry name" value="MFS"/>
</dbReference>
<dbReference type="Gene3D" id="1.20.1250.20">
    <property type="entry name" value="MFS general substrate transporter like domains"/>
    <property type="match status" value="1"/>
</dbReference>
<feature type="transmembrane region" description="Helical" evidence="6">
    <location>
        <begin position="383"/>
        <end position="402"/>
    </location>
</feature>
<dbReference type="InterPro" id="IPR036259">
    <property type="entry name" value="MFS_trans_sf"/>
</dbReference>
<sequence length="408" mass="41688">MTSSLPRSSSGPLYALAFSMLISSMGSSIANVGLPTLAVAFAASFSQIQWVVLAYLLAVTASVLAMGWLGDRFGRQRLLGYGVLLFSVASLGCGLATHIGWLIAARILQGLGGAMMMANTLALAIQVLPAERTGRAMGLLGTVSAIGTALGPALGGLLIAGFGWQALFVINLPLGLIAWGMVQHFLPSSGAPDAAMPRGSLLSLLRQAALVRGLLLSMAVAMVMMTTFVVGPFYLSHGLQLSPRQTGLVMAVGPLVAAFSGVPAGRLVDRLGAQSTTLIGLAAVAGGCLLLALLPPGAGIAGYVVGLMLLTAGYALFQAANNTALLKGADPARRGLVSGLMNLGRNLGFIAGAALMAAVYAAATRYGDFAPHLASSHGMRLTFGLAGGMVLIAQLVLYGHGLRHPQRQ</sequence>
<dbReference type="Proteomes" id="UP000677515">
    <property type="component" value="Chromosome"/>
</dbReference>
<evidence type="ECO:0000256" key="3">
    <source>
        <dbReference type="ARBA" id="ARBA00022692"/>
    </source>
</evidence>
<feature type="transmembrane region" description="Helical" evidence="6">
    <location>
        <begin position="277"/>
        <end position="294"/>
    </location>
</feature>
<dbReference type="PANTHER" id="PTHR42718">
    <property type="entry name" value="MAJOR FACILITATOR SUPERFAMILY MULTIDRUG TRANSPORTER MFSC"/>
    <property type="match status" value="1"/>
</dbReference>
<feature type="transmembrane region" description="Helical" evidence="6">
    <location>
        <begin position="300"/>
        <end position="317"/>
    </location>
</feature>
<feature type="transmembrane region" description="Helical" evidence="6">
    <location>
        <begin position="107"/>
        <end position="125"/>
    </location>
</feature>
<protein>
    <submittedName>
        <fullName evidence="8">MFS transporter</fullName>
    </submittedName>
</protein>
<dbReference type="InterPro" id="IPR020846">
    <property type="entry name" value="MFS_dom"/>
</dbReference>
<evidence type="ECO:0000256" key="5">
    <source>
        <dbReference type="ARBA" id="ARBA00023136"/>
    </source>
</evidence>
<dbReference type="EMBL" id="AP024329">
    <property type="protein sequence ID" value="BCQ34535.1"/>
    <property type="molecule type" value="Genomic_DNA"/>
</dbReference>
<name>A0ABN6DLW1_ERWRD</name>
<keyword evidence="5 6" id="KW-0472">Membrane</keyword>
<evidence type="ECO:0000256" key="1">
    <source>
        <dbReference type="ARBA" id="ARBA00004141"/>
    </source>
</evidence>
<evidence type="ECO:0000256" key="2">
    <source>
        <dbReference type="ARBA" id="ARBA00022448"/>
    </source>
</evidence>
<dbReference type="PANTHER" id="PTHR42718:SF9">
    <property type="entry name" value="MAJOR FACILITATOR SUPERFAMILY MULTIDRUG TRANSPORTER MFSC"/>
    <property type="match status" value="1"/>
</dbReference>
<evidence type="ECO:0000313" key="9">
    <source>
        <dbReference type="Proteomes" id="UP000677515"/>
    </source>
</evidence>
<feature type="transmembrane region" description="Helical" evidence="6">
    <location>
        <begin position="209"/>
        <end position="235"/>
    </location>
</feature>
<keyword evidence="3 6" id="KW-0812">Transmembrane</keyword>
<feature type="transmembrane region" description="Helical" evidence="6">
    <location>
        <begin position="247"/>
        <end position="265"/>
    </location>
</feature>
<keyword evidence="2" id="KW-0813">Transport</keyword>
<evidence type="ECO:0000259" key="7">
    <source>
        <dbReference type="PROSITE" id="PS50850"/>
    </source>
</evidence>
<organism evidence="8 9">
    <name type="scientific">Erwinia rhapontici</name>
    <name type="common">Pectobacterium rhapontici</name>
    <dbReference type="NCBI Taxonomy" id="55212"/>
    <lineage>
        <taxon>Bacteria</taxon>
        <taxon>Pseudomonadati</taxon>
        <taxon>Pseudomonadota</taxon>
        <taxon>Gammaproteobacteria</taxon>
        <taxon>Enterobacterales</taxon>
        <taxon>Erwiniaceae</taxon>
        <taxon>Erwinia</taxon>
    </lineage>
</organism>
<proteinExistence type="predicted"/>
<dbReference type="Pfam" id="PF07690">
    <property type="entry name" value="MFS_1"/>
    <property type="match status" value="1"/>
</dbReference>
<feature type="transmembrane region" description="Helical" evidence="6">
    <location>
        <begin position="343"/>
        <end position="363"/>
    </location>
</feature>
<feature type="transmembrane region" description="Helical" evidence="6">
    <location>
        <begin position="137"/>
        <end position="160"/>
    </location>
</feature>